<gene>
    <name evidence="1" type="ORF">A3SI_11859</name>
</gene>
<dbReference type="RefSeq" id="WP_009055448.1">
    <property type="nucleotide sequence ID" value="NZ_AJYA01000024.1"/>
</dbReference>
<dbReference type="EMBL" id="AJYA01000024">
    <property type="protein sequence ID" value="EIM76051.1"/>
    <property type="molecule type" value="Genomic_DNA"/>
</dbReference>
<evidence type="ECO:0000313" key="1">
    <source>
        <dbReference type="EMBL" id="EIM76051.1"/>
    </source>
</evidence>
<keyword evidence="2" id="KW-1185">Reference proteome</keyword>
<dbReference type="GO" id="GO:0005524">
    <property type="term" value="F:ATP binding"/>
    <property type="evidence" value="ECO:0007669"/>
    <property type="project" value="InterPro"/>
</dbReference>
<dbReference type="AlphaFoldDB" id="I5C2J9"/>
<protein>
    <submittedName>
        <fullName evidence="1">tRNA(Ile)-lysidine synthetase</fullName>
    </submittedName>
</protein>
<dbReference type="Proteomes" id="UP000005551">
    <property type="component" value="Unassembled WGS sequence"/>
</dbReference>
<dbReference type="InterPro" id="IPR012796">
    <property type="entry name" value="Lysidine-tRNA-synth_C"/>
</dbReference>
<organism evidence="1 2">
    <name type="scientific">Nitritalea halalkaliphila LW7</name>
    <dbReference type="NCBI Taxonomy" id="1189621"/>
    <lineage>
        <taxon>Bacteria</taxon>
        <taxon>Pseudomonadati</taxon>
        <taxon>Bacteroidota</taxon>
        <taxon>Cytophagia</taxon>
        <taxon>Cytophagales</taxon>
        <taxon>Cyclobacteriaceae</taxon>
        <taxon>Nitritalea</taxon>
    </lineage>
</organism>
<comment type="caution">
    <text evidence="1">The sequence shown here is derived from an EMBL/GenBank/DDBJ whole genome shotgun (WGS) entry which is preliminary data.</text>
</comment>
<evidence type="ECO:0000313" key="2">
    <source>
        <dbReference type="Proteomes" id="UP000005551"/>
    </source>
</evidence>
<dbReference type="NCBIfam" id="TIGR02433">
    <property type="entry name" value="lysidine_TilS_C"/>
    <property type="match status" value="1"/>
</dbReference>
<dbReference type="GO" id="GO:0005737">
    <property type="term" value="C:cytoplasm"/>
    <property type="evidence" value="ECO:0007669"/>
    <property type="project" value="InterPro"/>
</dbReference>
<dbReference type="SUPFAM" id="SSF56037">
    <property type="entry name" value="PheT/TilS domain"/>
    <property type="match status" value="1"/>
</dbReference>
<sequence length="97" mass="11133">MLIDRGRLYLHPQESAAPYTFSLPEEGEGSLVLPGGKGVVDWAYKPLPEKWPQDPFQVYLNPDTLAAPLTLRTWQQGDRIQPFGMRGQKKVERLFHR</sequence>
<proteinExistence type="predicted"/>
<dbReference type="GO" id="GO:0016879">
    <property type="term" value="F:ligase activity, forming carbon-nitrogen bonds"/>
    <property type="evidence" value="ECO:0007669"/>
    <property type="project" value="InterPro"/>
</dbReference>
<dbReference type="GO" id="GO:0008033">
    <property type="term" value="P:tRNA processing"/>
    <property type="evidence" value="ECO:0007669"/>
    <property type="project" value="InterPro"/>
</dbReference>
<dbReference type="STRING" id="1189621.A3SI_11859"/>
<name>I5C2J9_9BACT</name>
<accession>I5C2J9</accession>
<reference evidence="1 2" key="1">
    <citation type="submission" date="2012-05" db="EMBL/GenBank/DDBJ databases">
        <title>Genome sequence of Nitritalea halalkaliphila LW7.</title>
        <authorList>
            <person name="Jangir P.K."/>
            <person name="Singh A."/>
            <person name="Shivaji S."/>
            <person name="Sharma R."/>
        </authorList>
    </citation>
    <scope>NUCLEOTIDE SEQUENCE [LARGE SCALE GENOMIC DNA]</scope>
    <source>
        <strain evidence="1 2">LW7</strain>
    </source>
</reference>